<evidence type="ECO:0000313" key="3">
    <source>
        <dbReference type="EMBL" id="MVZ98512.1"/>
    </source>
</evidence>
<feature type="compositionally biased region" description="Polar residues" evidence="1">
    <location>
        <begin position="25"/>
        <end position="35"/>
    </location>
</feature>
<dbReference type="AlphaFoldDB" id="A0A6I4LYH7"/>
<evidence type="ECO:0000313" key="4">
    <source>
        <dbReference type="Proteomes" id="UP000471147"/>
    </source>
</evidence>
<keyword evidence="2" id="KW-0732">Signal</keyword>
<comment type="caution">
    <text evidence="3">The sequence shown here is derived from an EMBL/GenBank/DDBJ whole genome shotgun (WGS) entry which is preliminary data.</text>
</comment>
<feature type="signal peptide" evidence="2">
    <location>
        <begin position="1"/>
        <end position="22"/>
    </location>
</feature>
<evidence type="ECO:0008006" key="5">
    <source>
        <dbReference type="Google" id="ProtNLM"/>
    </source>
</evidence>
<feature type="chain" id="PRO_5026338786" description="Secreted protein" evidence="2">
    <location>
        <begin position="23"/>
        <end position="59"/>
    </location>
</feature>
<protein>
    <recommendedName>
        <fullName evidence="5">Secreted protein</fullName>
    </recommendedName>
</protein>
<dbReference type="EMBL" id="SDWJ01000002">
    <property type="protein sequence ID" value="MVZ98512.1"/>
    <property type="molecule type" value="Genomic_DNA"/>
</dbReference>
<reference evidence="3 4" key="1">
    <citation type="submission" date="2019-01" db="EMBL/GenBank/DDBJ databases">
        <title>Sphingorhabdus lacus sp.nov., isolated from an oligotrophic freshwater lake.</title>
        <authorList>
            <person name="Park M."/>
        </authorList>
    </citation>
    <scope>NUCLEOTIDE SEQUENCE [LARGE SCALE GENOMIC DNA]</scope>
    <source>
        <strain evidence="3 4">IMCC26285</strain>
    </source>
</reference>
<dbReference type="Proteomes" id="UP000471147">
    <property type="component" value="Unassembled WGS sequence"/>
</dbReference>
<name>A0A6I4LYH7_9SPHN</name>
<evidence type="ECO:0000256" key="2">
    <source>
        <dbReference type="SAM" id="SignalP"/>
    </source>
</evidence>
<feature type="region of interest" description="Disordered" evidence="1">
    <location>
        <begin position="21"/>
        <end position="59"/>
    </location>
</feature>
<proteinExistence type="predicted"/>
<evidence type="ECO:0000256" key="1">
    <source>
        <dbReference type="SAM" id="MobiDB-lite"/>
    </source>
</evidence>
<sequence length="59" mass="6424">MAPRCFLILMCLVFTAACSPDASEPETNGLTSEDSQMLDKAATELDDETDPNQTVNSER</sequence>
<accession>A0A6I4LYH7</accession>
<organism evidence="3 4">
    <name type="scientific">Sphingorhabdus profundilacus</name>
    <dbReference type="NCBI Taxonomy" id="2509718"/>
    <lineage>
        <taxon>Bacteria</taxon>
        <taxon>Pseudomonadati</taxon>
        <taxon>Pseudomonadota</taxon>
        <taxon>Alphaproteobacteria</taxon>
        <taxon>Sphingomonadales</taxon>
        <taxon>Sphingomonadaceae</taxon>
        <taxon>Sphingorhabdus</taxon>
    </lineage>
</organism>
<dbReference type="PROSITE" id="PS51257">
    <property type="entry name" value="PROKAR_LIPOPROTEIN"/>
    <property type="match status" value="1"/>
</dbReference>
<keyword evidence="4" id="KW-1185">Reference proteome</keyword>
<gene>
    <name evidence="3" type="ORF">EUU23_12490</name>
</gene>